<feature type="region of interest" description="Disordered" evidence="1">
    <location>
        <begin position="273"/>
        <end position="328"/>
    </location>
</feature>
<reference evidence="2" key="1">
    <citation type="journal article" date="2019" name="Environ. Microbiol.">
        <title>Fungal ecological strategies reflected in gene transcription - a case study of two litter decomposers.</title>
        <authorList>
            <person name="Barbi F."/>
            <person name="Kohler A."/>
            <person name="Barry K."/>
            <person name="Baskaran P."/>
            <person name="Daum C."/>
            <person name="Fauchery L."/>
            <person name="Ihrmark K."/>
            <person name="Kuo A."/>
            <person name="LaButti K."/>
            <person name="Lipzen A."/>
            <person name="Morin E."/>
            <person name="Grigoriev I.V."/>
            <person name="Henrissat B."/>
            <person name="Lindahl B."/>
            <person name="Martin F."/>
        </authorList>
    </citation>
    <scope>NUCLEOTIDE SEQUENCE</scope>
    <source>
        <strain evidence="2">JB14</strain>
    </source>
</reference>
<feature type="compositionally biased region" description="Pro residues" evidence="1">
    <location>
        <begin position="302"/>
        <end position="317"/>
    </location>
</feature>
<organism evidence="2 3">
    <name type="scientific">Gymnopus androsaceus JB14</name>
    <dbReference type="NCBI Taxonomy" id="1447944"/>
    <lineage>
        <taxon>Eukaryota</taxon>
        <taxon>Fungi</taxon>
        <taxon>Dikarya</taxon>
        <taxon>Basidiomycota</taxon>
        <taxon>Agaricomycotina</taxon>
        <taxon>Agaricomycetes</taxon>
        <taxon>Agaricomycetidae</taxon>
        <taxon>Agaricales</taxon>
        <taxon>Marasmiineae</taxon>
        <taxon>Omphalotaceae</taxon>
        <taxon>Gymnopus</taxon>
    </lineage>
</organism>
<proteinExistence type="predicted"/>
<dbReference type="EMBL" id="ML769574">
    <property type="protein sequence ID" value="KAE9393334.1"/>
    <property type="molecule type" value="Genomic_DNA"/>
</dbReference>
<feature type="region of interest" description="Disordered" evidence="1">
    <location>
        <begin position="1"/>
        <end position="39"/>
    </location>
</feature>
<dbReference type="Proteomes" id="UP000799118">
    <property type="component" value="Unassembled WGS sequence"/>
</dbReference>
<evidence type="ECO:0000256" key="1">
    <source>
        <dbReference type="SAM" id="MobiDB-lite"/>
    </source>
</evidence>
<evidence type="ECO:0000313" key="3">
    <source>
        <dbReference type="Proteomes" id="UP000799118"/>
    </source>
</evidence>
<sequence>MPPKRPSSPSDASPRKKTKRSPSPNPSPSSPSSHRPTTVEPLMSEQRIPIVVSPLHPVSWQTATSAEIDESLKAVFQLGGHSFDIDVTDLEWREVAKRLNCCACCEGKGEMCSAASGTELVRFGALLSWAQQQFESCMARLNSRSYNSYNQPPSFFTSLEEAIQHIARPNDPLSPSTNRVGPPGRRPTGAQAPSVPLRVGDTIIPPGSDLARELEAFEATEAQNAAASKARFFKDQEDARLAAAETKRRLELEQQRKGKRAVKANWEEDLQEQEWKEGTLSQKRPVPTIPVVFPGGQGLPPTSSPPPRKVPSPPPAAAPTTAPSPASPSVLLSTLPRFPPWLSRLSRLLLERPGLDGAAYSRAHLDIASGHDPAMTDLRDAYGDSQRLNPIHPPPMPILRTNNVGALQQELSDMQRRLNSTQLDLETERWNMNCLRGRLGLWRTVLQPPAASAAQAKAYKALVVPGYPVEIGNTSQLIHDLLGTCEHLRQRARSAEDSASSLRESNLDLVAQLGGSYSLEVASENNALLCAESARPASFLAEVARRVEFLVQEICSSLLHGRADPEAYDHAEEASEHLRLHLRVAPLLDQYSTVDPAALLSLAEYAGLVVPPHHHTQRPLYPILPFDTSQPLGCPPPSDSLRHTFFLPLLSHMLSDARDLLRAQLQTCIEDEEYWESRVAALLHLEGQLAGCPSTSYSCQSRCAPVFTG</sequence>
<keyword evidence="3" id="KW-1185">Reference proteome</keyword>
<feature type="region of interest" description="Disordered" evidence="1">
    <location>
        <begin position="168"/>
        <end position="204"/>
    </location>
</feature>
<accession>A0A6A4H7M8</accession>
<feature type="compositionally biased region" description="Low complexity" evidence="1">
    <location>
        <begin position="318"/>
        <end position="328"/>
    </location>
</feature>
<dbReference type="AlphaFoldDB" id="A0A6A4H7M8"/>
<evidence type="ECO:0000313" key="2">
    <source>
        <dbReference type="EMBL" id="KAE9393334.1"/>
    </source>
</evidence>
<name>A0A6A4H7M8_9AGAR</name>
<protein>
    <submittedName>
        <fullName evidence="2">Uncharacterized protein</fullName>
    </submittedName>
</protein>
<gene>
    <name evidence="2" type="ORF">BT96DRAFT_999516</name>
</gene>